<keyword evidence="1" id="KW-0597">Phosphoprotein</keyword>
<dbReference type="Pfam" id="PF07494">
    <property type="entry name" value="Reg_prop"/>
    <property type="match status" value="4"/>
</dbReference>
<evidence type="ECO:0000313" key="4">
    <source>
        <dbReference type="EMBL" id="RZU35542.1"/>
    </source>
</evidence>
<dbReference type="GO" id="GO:0046983">
    <property type="term" value="F:protein dimerization activity"/>
    <property type="evidence" value="ECO:0007669"/>
    <property type="project" value="InterPro"/>
</dbReference>
<dbReference type="Proteomes" id="UP000292958">
    <property type="component" value="Unassembled WGS sequence"/>
</dbReference>
<dbReference type="PROSITE" id="PS50109">
    <property type="entry name" value="HIS_KIN"/>
    <property type="match status" value="1"/>
</dbReference>
<dbReference type="EMBL" id="SHKW01000002">
    <property type="protein sequence ID" value="RZU35542.1"/>
    <property type="molecule type" value="Genomic_DNA"/>
</dbReference>
<dbReference type="Gene3D" id="2.60.40.10">
    <property type="entry name" value="Immunoglobulins"/>
    <property type="match status" value="1"/>
</dbReference>
<organism evidence="4 5">
    <name type="scientific">Edaphobacter modestus</name>
    <dbReference type="NCBI Taxonomy" id="388466"/>
    <lineage>
        <taxon>Bacteria</taxon>
        <taxon>Pseudomonadati</taxon>
        <taxon>Acidobacteriota</taxon>
        <taxon>Terriglobia</taxon>
        <taxon>Terriglobales</taxon>
        <taxon>Acidobacteriaceae</taxon>
        <taxon>Edaphobacter</taxon>
    </lineage>
</organism>
<dbReference type="Gene3D" id="2.130.10.10">
    <property type="entry name" value="YVTN repeat-like/Quinoprotein amine dehydrogenase"/>
    <property type="match status" value="2"/>
</dbReference>
<proteinExistence type="predicted"/>
<dbReference type="Pfam" id="PF07730">
    <property type="entry name" value="HisKA_3"/>
    <property type="match status" value="1"/>
</dbReference>
<evidence type="ECO:0000256" key="1">
    <source>
        <dbReference type="ARBA" id="ARBA00022553"/>
    </source>
</evidence>
<feature type="chain" id="PRO_5020635298" evidence="2">
    <location>
        <begin position="30"/>
        <end position="1089"/>
    </location>
</feature>
<dbReference type="SUPFAM" id="SSF63829">
    <property type="entry name" value="Calcium-dependent phosphotriesterase"/>
    <property type="match status" value="2"/>
</dbReference>
<dbReference type="InterPro" id="IPR011123">
    <property type="entry name" value="Y_Y_Y"/>
</dbReference>
<dbReference type="InterPro" id="IPR015943">
    <property type="entry name" value="WD40/YVTN_repeat-like_dom_sf"/>
</dbReference>
<protein>
    <submittedName>
        <fullName evidence="4">Two component regulator with propeller domain</fullName>
    </submittedName>
</protein>
<dbReference type="FunFam" id="2.60.40.10:FF:000791">
    <property type="entry name" value="Two-component system sensor histidine kinase/response regulator"/>
    <property type="match status" value="1"/>
</dbReference>
<dbReference type="InterPro" id="IPR011712">
    <property type="entry name" value="Sig_transdc_His_kin_sub3_dim/P"/>
</dbReference>
<dbReference type="SMART" id="SM00387">
    <property type="entry name" value="HATPase_c"/>
    <property type="match status" value="1"/>
</dbReference>
<keyword evidence="2" id="KW-0732">Signal</keyword>
<feature type="signal peptide" evidence="2">
    <location>
        <begin position="1"/>
        <end position="29"/>
    </location>
</feature>
<dbReference type="InterPro" id="IPR011047">
    <property type="entry name" value="Quinoprotein_ADH-like_sf"/>
</dbReference>
<accession>A0A4Q7YDW8</accession>
<dbReference type="SUPFAM" id="SSF55874">
    <property type="entry name" value="ATPase domain of HSP90 chaperone/DNA topoisomerase II/histidine kinase"/>
    <property type="match status" value="1"/>
</dbReference>
<dbReference type="InterPro" id="IPR011110">
    <property type="entry name" value="Reg_prop"/>
</dbReference>
<gene>
    <name evidence="4" type="ORF">BDD14_5605</name>
</gene>
<evidence type="ECO:0000259" key="3">
    <source>
        <dbReference type="PROSITE" id="PS50109"/>
    </source>
</evidence>
<dbReference type="Gene3D" id="3.30.565.10">
    <property type="entry name" value="Histidine kinase-like ATPase, C-terminal domain"/>
    <property type="match status" value="1"/>
</dbReference>
<dbReference type="SUPFAM" id="SSF50998">
    <property type="entry name" value="Quinoprotein alcohol dehydrogenase-like"/>
    <property type="match status" value="1"/>
</dbReference>
<dbReference type="InterPro" id="IPR005467">
    <property type="entry name" value="His_kinase_dom"/>
</dbReference>
<dbReference type="InterPro" id="IPR003594">
    <property type="entry name" value="HATPase_dom"/>
</dbReference>
<dbReference type="PANTHER" id="PTHR43547:SF2">
    <property type="entry name" value="HYBRID SIGNAL TRANSDUCTION HISTIDINE KINASE C"/>
    <property type="match status" value="1"/>
</dbReference>
<sequence length="1089" mass="122529">MILRNTARCLRGASRILFFCIIHAIYAAAAQPHPVQSDSVVVRDLRFTHLNTNDGLSQSYVVAILQDRRGFMWFATRDGLNRYDGNSFVVYKNNPNDFGSLSSNFLQDLMQDDHGYLWIATNTGVNKFDPETERCTRYLHDPGNPNSLGGASVKSIAQDSRGSFWFGTEDSGLDKLDPRTGRFTHYRNDGDGQFVGRISQVIEDAHRDIWFVGERGLFHLNQQTGQITRPSAARNGLSADSVYEDEMGSFWMLVDSPVVGLAKYDPKAERLSTFPLGARHVGVMASTSSGGSLNGTLRADGQNGLWVPSSRGLYYFDRPTERFTYRFQHNESNPDSLDSDAVFCAYRDWGGVLWVGTENGGLNILNFRQQQFNLYKHRFSDSNSLSPGRVKAIYQNPDGIVWVGLFPRALDRLDRKTGKITHYLPARGDEKGFGEGTNVNCIYKDTAGYLWLGGGGSGLVRFDQRTGRFKHYRHNPDDPNSLISDNVYTIFGDRSGQMWVGQEGGFSRFDSAKDGFTNYRPVPDHPASLENTVWVIDQDRSGTLWLGTWGGTLVRFDDKAKTFMNYTPGPYDPQKLSGGGVNTIHEDRTGTLWIGAMDGLYRYQRQSGLFTRYTESQGLPSSTTRCILEDEAGRLWLSTQKGISRFDPQKETFRNYDVSDGLQSNEFSTGCYHGLNGEMFFGGTNGFNAFFPENTHDNPYVPPVVITSFRIFNKPAPIGTESVLKKAIPYVDSLTLPYRDNVFSLEFAALSYANSQKNHYRYMLENFESVWNDVGSRQRMATYTNLDPGKYVFRVQGSNSDGVWNEEGASLTIVITPPWWNTRWFRAVSTAVFLGLLWAAYQLRVRQLHHEFAVTLEARVAERMRIARDLHDTLLQSFQALLPRLQAAIYKLPEGAADARKTLEETVDQASEAITEGRDAVQGLRMSTVEKNDLALAIRTVGEELASVETQSTPKFEVIVEGTSRNLHPIVRDEVYRLAVEALRNAFRHAEAQTLEVEIRYDERYFRLRVRDDGKGIGPEVLRGDGREGHYGLHGMKERAKLVGGKLATWSEVNNGTEIELIIPASRAYGKSTRRFSATDIDVKGNDRA</sequence>
<dbReference type="GO" id="GO:0016020">
    <property type="term" value="C:membrane"/>
    <property type="evidence" value="ECO:0007669"/>
    <property type="project" value="InterPro"/>
</dbReference>
<reference evidence="4 5" key="1">
    <citation type="submission" date="2019-02" db="EMBL/GenBank/DDBJ databases">
        <title>Genomic Encyclopedia of Archaeal and Bacterial Type Strains, Phase II (KMG-II): from individual species to whole genera.</title>
        <authorList>
            <person name="Goeker M."/>
        </authorList>
    </citation>
    <scope>NUCLEOTIDE SEQUENCE [LARGE SCALE GENOMIC DNA]</scope>
    <source>
        <strain evidence="4 5">DSM 18101</strain>
    </source>
</reference>
<evidence type="ECO:0000313" key="5">
    <source>
        <dbReference type="Proteomes" id="UP000292958"/>
    </source>
</evidence>
<dbReference type="CDD" id="cd16917">
    <property type="entry name" value="HATPase_UhpB-NarQ-NarX-like"/>
    <property type="match status" value="1"/>
</dbReference>
<comment type="caution">
    <text evidence="4">The sequence shown here is derived from an EMBL/GenBank/DDBJ whole genome shotgun (WGS) entry which is preliminary data.</text>
</comment>
<dbReference type="InterPro" id="IPR013783">
    <property type="entry name" value="Ig-like_fold"/>
</dbReference>
<dbReference type="Pfam" id="PF07495">
    <property type="entry name" value="Y_Y_Y"/>
    <property type="match status" value="1"/>
</dbReference>
<dbReference type="Gene3D" id="1.20.5.1930">
    <property type="match status" value="1"/>
</dbReference>
<name>A0A4Q7YDW8_9BACT</name>
<keyword evidence="5" id="KW-1185">Reference proteome</keyword>
<dbReference type="InterPro" id="IPR036890">
    <property type="entry name" value="HATPase_C_sf"/>
</dbReference>
<dbReference type="Pfam" id="PF02518">
    <property type="entry name" value="HATPase_c"/>
    <property type="match status" value="1"/>
</dbReference>
<dbReference type="AlphaFoldDB" id="A0A4Q7YDW8"/>
<feature type="domain" description="Histidine kinase" evidence="3">
    <location>
        <begin position="972"/>
        <end position="1067"/>
    </location>
</feature>
<evidence type="ECO:0000256" key="2">
    <source>
        <dbReference type="SAM" id="SignalP"/>
    </source>
</evidence>
<dbReference type="GO" id="GO:0000155">
    <property type="term" value="F:phosphorelay sensor kinase activity"/>
    <property type="evidence" value="ECO:0007669"/>
    <property type="project" value="InterPro"/>
</dbReference>
<dbReference type="PANTHER" id="PTHR43547">
    <property type="entry name" value="TWO-COMPONENT HISTIDINE KINASE"/>
    <property type="match status" value="1"/>
</dbReference>